<proteinExistence type="predicted"/>
<reference evidence="1" key="2">
    <citation type="journal article" name="Front. Microbiol.">
        <title>Degradative Capacity of Two Strains of Rhodonia placenta: From Phenotype to Genotype.</title>
        <authorList>
            <person name="Kolle M."/>
            <person name="Horta M.A.C."/>
            <person name="Nowrousian M."/>
            <person name="Ohm R.A."/>
            <person name="Benz J.P."/>
            <person name="Pilgard A."/>
        </authorList>
    </citation>
    <scope>NUCLEOTIDE SEQUENCE</scope>
    <source>
        <strain evidence="1">FPRL280</strain>
    </source>
</reference>
<evidence type="ECO:0000313" key="1">
    <source>
        <dbReference type="EMBL" id="KAF9814339.1"/>
    </source>
</evidence>
<gene>
    <name evidence="1" type="ORF">IEO21_05182</name>
</gene>
<accession>A0A8H7P2F3</accession>
<dbReference type="AlphaFoldDB" id="A0A8H7P2F3"/>
<dbReference type="Proteomes" id="UP000639403">
    <property type="component" value="Unassembled WGS sequence"/>
</dbReference>
<comment type="caution">
    <text evidence="1">The sequence shown here is derived from an EMBL/GenBank/DDBJ whole genome shotgun (WGS) entry which is preliminary data.</text>
</comment>
<reference evidence="1" key="1">
    <citation type="submission" date="2020-11" db="EMBL/GenBank/DDBJ databases">
        <authorList>
            <person name="Koelle M."/>
            <person name="Horta M.A.C."/>
            <person name="Nowrousian M."/>
            <person name="Ohm R.A."/>
            <person name="Benz P."/>
            <person name="Pilgard A."/>
        </authorList>
    </citation>
    <scope>NUCLEOTIDE SEQUENCE</scope>
    <source>
        <strain evidence="1">FPRL280</strain>
    </source>
</reference>
<evidence type="ECO:0000313" key="2">
    <source>
        <dbReference type="Proteomes" id="UP000639403"/>
    </source>
</evidence>
<sequence length="97" mass="11114">MQPRGLVSQSGCVSRARAVLGTAVLYNLIYLQGSDMTARLVRSSTEHIVQRLQVQAHRKEKIKKQLDAVPTRDTPHLLHYHHPICCHQVPHPHYFDQ</sequence>
<protein>
    <submittedName>
        <fullName evidence="1">Uncharacterized protein</fullName>
    </submittedName>
</protein>
<dbReference type="EMBL" id="JADOXO010000089">
    <property type="protein sequence ID" value="KAF9814339.1"/>
    <property type="molecule type" value="Genomic_DNA"/>
</dbReference>
<name>A0A8H7P2F3_9APHY</name>
<organism evidence="1 2">
    <name type="scientific">Rhodonia placenta</name>
    <dbReference type="NCBI Taxonomy" id="104341"/>
    <lineage>
        <taxon>Eukaryota</taxon>
        <taxon>Fungi</taxon>
        <taxon>Dikarya</taxon>
        <taxon>Basidiomycota</taxon>
        <taxon>Agaricomycotina</taxon>
        <taxon>Agaricomycetes</taxon>
        <taxon>Polyporales</taxon>
        <taxon>Adustoporiaceae</taxon>
        <taxon>Rhodonia</taxon>
    </lineage>
</organism>